<keyword evidence="1" id="KW-0479">Metal-binding</keyword>
<dbReference type="InterPro" id="IPR052360">
    <property type="entry name" value="Transcr_Regulatory_Proteins"/>
</dbReference>
<reference evidence="9" key="1">
    <citation type="submission" date="2023-02" db="EMBL/GenBank/DDBJ databases">
        <title>Colletotrichum kahawae CIFC_Que2 genome sequencing and assembly.</title>
        <authorList>
            <person name="Baroncelli R."/>
        </authorList>
    </citation>
    <scope>NUCLEOTIDE SEQUENCE</scope>
    <source>
        <strain evidence="9">CIFC_Que2</strain>
    </source>
</reference>
<keyword evidence="4" id="KW-0238">DNA-binding</keyword>
<keyword evidence="5" id="KW-0804">Transcription</keyword>
<feature type="region of interest" description="Disordered" evidence="7">
    <location>
        <begin position="1"/>
        <end position="27"/>
    </location>
</feature>
<dbReference type="Pfam" id="PF11951">
    <property type="entry name" value="Fungal_trans_2"/>
    <property type="match status" value="1"/>
</dbReference>
<evidence type="ECO:0000256" key="1">
    <source>
        <dbReference type="ARBA" id="ARBA00022723"/>
    </source>
</evidence>
<dbReference type="GO" id="GO:0003677">
    <property type="term" value="F:DNA binding"/>
    <property type="evidence" value="ECO:0007669"/>
    <property type="project" value="UniProtKB-KW"/>
</dbReference>
<evidence type="ECO:0000256" key="5">
    <source>
        <dbReference type="ARBA" id="ARBA00023163"/>
    </source>
</evidence>
<evidence type="ECO:0000256" key="6">
    <source>
        <dbReference type="ARBA" id="ARBA00023242"/>
    </source>
</evidence>
<protein>
    <submittedName>
        <fullName evidence="9">C6 zinc finger domain protein</fullName>
    </submittedName>
</protein>
<dbReference type="InterPro" id="IPR021858">
    <property type="entry name" value="Fun_TF"/>
</dbReference>
<keyword evidence="6" id="KW-0539">Nucleus</keyword>
<name>A0AAD9YNF3_COLKA</name>
<evidence type="ECO:0000256" key="4">
    <source>
        <dbReference type="ARBA" id="ARBA00023125"/>
    </source>
</evidence>
<evidence type="ECO:0000313" key="10">
    <source>
        <dbReference type="Proteomes" id="UP001281614"/>
    </source>
</evidence>
<dbReference type="GO" id="GO:0000981">
    <property type="term" value="F:DNA-binding transcription factor activity, RNA polymerase II-specific"/>
    <property type="evidence" value="ECO:0007669"/>
    <property type="project" value="InterPro"/>
</dbReference>
<evidence type="ECO:0000256" key="2">
    <source>
        <dbReference type="ARBA" id="ARBA00022833"/>
    </source>
</evidence>
<gene>
    <name evidence="9" type="ORF">CKAH01_14575</name>
</gene>
<keyword evidence="3" id="KW-0805">Transcription regulation</keyword>
<feature type="compositionally biased region" description="Polar residues" evidence="7">
    <location>
        <begin position="376"/>
        <end position="387"/>
    </location>
</feature>
<evidence type="ECO:0000259" key="8">
    <source>
        <dbReference type="Pfam" id="PF00172"/>
    </source>
</evidence>
<feature type="domain" description="Zn(2)-C6 fungal-type" evidence="8">
    <location>
        <begin position="44"/>
        <end position="71"/>
    </location>
</feature>
<keyword evidence="2" id="KW-0862">Zinc</keyword>
<feature type="region of interest" description="Disordered" evidence="7">
    <location>
        <begin position="362"/>
        <end position="387"/>
    </location>
</feature>
<dbReference type="SUPFAM" id="SSF57701">
    <property type="entry name" value="Zn2/Cys6 DNA-binding domain"/>
    <property type="match status" value="1"/>
</dbReference>
<evidence type="ECO:0000313" key="9">
    <source>
        <dbReference type="EMBL" id="KAK2770908.1"/>
    </source>
</evidence>
<dbReference type="InterPro" id="IPR001138">
    <property type="entry name" value="Zn2Cys6_DnaBD"/>
</dbReference>
<keyword evidence="10" id="KW-1185">Reference proteome</keyword>
<evidence type="ECO:0000256" key="7">
    <source>
        <dbReference type="SAM" id="MobiDB-lite"/>
    </source>
</evidence>
<dbReference type="CDD" id="cd00067">
    <property type="entry name" value="GAL4"/>
    <property type="match status" value="1"/>
</dbReference>
<dbReference type="EMBL" id="VYYT01000089">
    <property type="protein sequence ID" value="KAK2770908.1"/>
    <property type="molecule type" value="Genomic_DNA"/>
</dbReference>
<feature type="region of interest" description="Disordered" evidence="7">
    <location>
        <begin position="556"/>
        <end position="575"/>
    </location>
</feature>
<sequence>MPLDAHIPGTGVFSVAPAPKKPKRTRASASKVRTGCLTWLVTKVRHVKCDEEKPTCKRCKKDKHKCDGYPNLNAVQTRRASRSPSANATATACMLARQIRNTSAMHLTAPVNWDITGDNIERLMFHHVHNCTVPDFGASTPLAKLWSNYILPLGYYSDSVKHAVIALGSAHRAFLENPFYETQATESSLELSDVSTRHYRKAVSEAIQIMADPSPVNIRITLISCLVFVCYEIIRGQYDKAVQHLRSGAKVLDSLHQAALAYRRNPASLSAYDKCLAETVENHFIQLCDIAGMFSCMGMDASMLIEEDVVPDLSFFVQDEEKDQTKPFTSVAEARYQLHLIEVMFSEAFDESWVSCSEGSTCRSCPSPPENGKGSPESTTSRSSTKQAEWDLADKHFREWCVRFDAFQQALPERIDPADKDELKALDFSRKSWEIFNSHDTPCDMKYSDMGVLHELVDMAEDIILGKTQGTRPTFSLAADVVPSLSYICAFCENDDLERRCIDALRRMKRREGMWDSQEMANLYEFIFQAKSDNTWKDEYNWESLPNLARRMNNLSISSSGREGSPTPSSMLSLL</sequence>
<evidence type="ECO:0000256" key="3">
    <source>
        <dbReference type="ARBA" id="ARBA00023015"/>
    </source>
</evidence>
<dbReference type="PANTHER" id="PTHR36206:SF12">
    <property type="entry name" value="ASPERCRYPTIN BIOSYNTHESIS CLUSTER-SPECIFIC TRANSCRIPTION REGULATOR ATNN-RELATED"/>
    <property type="match status" value="1"/>
</dbReference>
<dbReference type="Pfam" id="PF00172">
    <property type="entry name" value="Zn_clus"/>
    <property type="match status" value="1"/>
</dbReference>
<organism evidence="9 10">
    <name type="scientific">Colletotrichum kahawae</name>
    <name type="common">Coffee berry disease fungus</name>
    <dbReference type="NCBI Taxonomy" id="34407"/>
    <lineage>
        <taxon>Eukaryota</taxon>
        <taxon>Fungi</taxon>
        <taxon>Dikarya</taxon>
        <taxon>Ascomycota</taxon>
        <taxon>Pezizomycotina</taxon>
        <taxon>Sordariomycetes</taxon>
        <taxon>Hypocreomycetidae</taxon>
        <taxon>Glomerellales</taxon>
        <taxon>Glomerellaceae</taxon>
        <taxon>Colletotrichum</taxon>
        <taxon>Colletotrichum gloeosporioides species complex</taxon>
    </lineage>
</organism>
<comment type="caution">
    <text evidence="9">The sequence shown here is derived from an EMBL/GenBank/DDBJ whole genome shotgun (WGS) entry which is preliminary data.</text>
</comment>
<proteinExistence type="predicted"/>
<accession>A0AAD9YNF3</accession>
<dbReference type="AlphaFoldDB" id="A0AAD9YNF3"/>
<dbReference type="Proteomes" id="UP001281614">
    <property type="component" value="Unassembled WGS sequence"/>
</dbReference>
<dbReference type="InterPro" id="IPR036864">
    <property type="entry name" value="Zn2-C6_fun-type_DNA-bd_sf"/>
</dbReference>
<dbReference type="GO" id="GO:0008270">
    <property type="term" value="F:zinc ion binding"/>
    <property type="evidence" value="ECO:0007669"/>
    <property type="project" value="InterPro"/>
</dbReference>
<dbReference type="PANTHER" id="PTHR36206">
    <property type="entry name" value="ASPERCRYPTIN BIOSYNTHESIS CLUSTER-SPECIFIC TRANSCRIPTION REGULATOR ATNN-RELATED"/>
    <property type="match status" value="1"/>
</dbReference>